<dbReference type="PANTHER" id="PTHR30451:SF8">
    <property type="entry name" value="FIMBRIAL USHER PROTEIN"/>
    <property type="match status" value="1"/>
</dbReference>
<dbReference type="InterPro" id="IPR043142">
    <property type="entry name" value="PapC-like_C_sf"/>
</dbReference>
<evidence type="ECO:0000259" key="1">
    <source>
        <dbReference type="Pfam" id="PF13953"/>
    </source>
</evidence>
<proteinExistence type="predicted"/>
<keyword evidence="3" id="KW-1185">Reference proteome</keyword>
<dbReference type="Pfam" id="PF13953">
    <property type="entry name" value="PapC_C"/>
    <property type="match status" value="1"/>
</dbReference>
<gene>
    <name evidence="2" type="ORF">DN412_32820</name>
</gene>
<dbReference type="Pfam" id="PF00577">
    <property type="entry name" value="Usher"/>
    <property type="match status" value="1"/>
</dbReference>
<dbReference type="PANTHER" id="PTHR30451">
    <property type="entry name" value="OUTER MEMBRANE USHER PROTEIN"/>
    <property type="match status" value="1"/>
</dbReference>
<comment type="caution">
    <text evidence="2">The sequence shown here is derived from an EMBL/GenBank/DDBJ whole genome shotgun (WGS) entry which is preliminary data.</text>
</comment>
<sequence length="434" mass="46293">MEDPWQCQGASCRRRAQRHAGPAVHRYPVGAAGAAAVGQPFDRAANAWLSGSDQCSDRRHVNAAGVRHDRACAGNVSYDARYRSQYTAGLSYGHDTLGGFGASYARTQTFAGEATQRLTASWSRTFRNSMTLSANIERDLGTQRGTLAYVNLAMLLGKVQVGSNLQYANGAVRAGVTADQQINDYIGYNLSASTDNQSHQAAAGTLRLLPRYTSMTLGYSGYGGSSQSFSASAVGGVVLHPQGLTFSPYQVQDTFAVLRVPGVSGAKIETPQGPVWTDWNGAAVAPYLPPFSEDRLQLATASLPRNVDVKNGLHITRPGRGSVCDYAFGVIRTRRVLLHARMPDGQYSPKGEAVLDSAGNYISTVGSEGSIFVGNGQLKGALYVRSENGAACTLDFRMPEKPPADVLYEEYDAVCRPGAIPPVVDAPANETRQG</sequence>
<dbReference type="InterPro" id="IPR025949">
    <property type="entry name" value="PapC-like_C"/>
</dbReference>
<organism evidence="2 3">
    <name type="scientific">Cupriavidus lacunae</name>
    <dbReference type="NCBI Taxonomy" id="2666307"/>
    <lineage>
        <taxon>Bacteria</taxon>
        <taxon>Pseudomonadati</taxon>
        <taxon>Pseudomonadota</taxon>
        <taxon>Betaproteobacteria</taxon>
        <taxon>Burkholderiales</taxon>
        <taxon>Burkholderiaceae</taxon>
        <taxon>Cupriavidus</taxon>
    </lineage>
</organism>
<dbReference type="GO" id="GO:0015473">
    <property type="term" value="F:fimbrial usher porin activity"/>
    <property type="evidence" value="ECO:0007669"/>
    <property type="project" value="InterPro"/>
</dbReference>
<dbReference type="Gene3D" id="2.60.40.2610">
    <property type="entry name" value="Outer membrane usher protein FimD, plug domain"/>
    <property type="match status" value="1"/>
</dbReference>
<accession>A0A370NKW0</accession>
<dbReference type="GO" id="GO:0009297">
    <property type="term" value="P:pilus assembly"/>
    <property type="evidence" value="ECO:0007669"/>
    <property type="project" value="InterPro"/>
</dbReference>
<dbReference type="InterPro" id="IPR000015">
    <property type="entry name" value="Fimb_usher"/>
</dbReference>
<dbReference type="GO" id="GO:0009279">
    <property type="term" value="C:cell outer membrane"/>
    <property type="evidence" value="ECO:0007669"/>
    <property type="project" value="TreeGrafter"/>
</dbReference>
<reference evidence="3" key="1">
    <citation type="submission" date="2018-06" db="EMBL/GenBank/DDBJ databases">
        <authorList>
            <person name="Feng T."/>
            <person name="Jeon C.O."/>
        </authorList>
    </citation>
    <scope>NUCLEOTIDE SEQUENCE [LARGE SCALE GENOMIC DNA]</scope>
    <source>
        <strain evidence="3">S23</strain>
    </source>
</reference>
<dbReference type="InterPro" id="IPR042186">
    <property type="entry name" value="FimD_plug_dom"/>
</dbReference>
<evidence type="ECO:0000313" key="2">
    <source>
        <dbReference type="EMBL" id="RDK06213.1"/>
    </source>
</evidence>
<dbReference type="Proteomes" id="UP000255165">
    <property type="component" value="Unassembled WGS sequence"/>
</dbReference>
<name>A0A370NKW0_9BURK</name>
<dbReference type="EMBL" id="QKWJ01000069">
    <property type="protein sequence ID" value="RDK06213.1"/>
    <property type="molecule type" value="Genomic_DNA"/>
</dbReference>
<dbReference type="Gene3D" id="2.60.40.2070">
    <property type="match status" value="1"/>
</dbReference>
<feature type="domain" description="PapC-like C-terminal" evidence="1">
    <location>
        <begin position="337"/>
        <end position="400"/>
    </location>
</feature>
<evidence type="ECO:0000313" key="3">
    <source>
        <dbReference type="Proteomes" id="UP000255165"/>
    </source>
</evidence>
<dbReference type="AlphaFoldDB" id="A0A370NKW0"/>
<protein>
    <recommendedName>
        <fullName evidence="1">PapC-like C-terminal domain-containing protein</fullName>
    </recommendedName>
</protein>